<feature type="coiled-coil region" evidence="1">
    <location>
        <begin position="58"/>
        <end position="85"/>
    </location>
</feature>
<dbReference type="PANTHER" id="PTHR22954">
    <property type="entry name" value="RETROVIRAL PROTEASE-RELATED"/>
    <property type="match status" value="1"/>
</dbReference>
<dbReference type="PANTHER" id="PTHR22954:SF3">
    <property type="entry name" value="PROTEIN CBG08539"/>
    <property type="match status" value="1"/>
</dbReference>
<proteinExistence type="predicted"/>
<dbReference type="EMBL" id="JOJR01002050">
    <property type="protein sequence ID" value="RCN29254.1"/>
    <property type="molecule type" value="Genomic_DNA"/>
</dbReference>
<accession>A0A368FAQ5</accession>
<evidence type="ECO:0000256" key="1">
    <source>
        <dbReference type="SAM" id="Coils"/>
    </source>
</evidence>
<keyword evidence="1" id="KW-0175">Coiled coil</keyword>
<keyword evidence="3" id="KW-1185">Reference proteome</keyword>
<reference evidence="2 3" key="1">
    <citation type="submission" date="2014-10" db="EMBL/GenBank/DDBJ databases">
        <title>Draft genome of the hookworm Ancylostoma caninum.</title>
        <authorList>
            <person name="Mitreva M."/>
        </authorList>
    </citation>
    <scope>NUCLEOTIDE SEQUENCE [LARGE SCALE GENOMIC DNA]</scope>
    <source>
        <strain evidence="2 3">Baltimore</strain>
    </source>
</reference>
<organism evidence="2 3">
    <name type="scientific">Ancylostoma caninum</name>
    <name type="common">Dog hookworm</name>
    <dbReference type="NCBI Taxonomy" id="29170"/>
    <lineage>
        <taxon>Eukaryota</taxon>
        <taxon>Metazoa</taxon>
        <taxon>Ecdysozoa</taxon>
        <taxon>Nematoda</taxon>
        <taxon>Chromadorea</taxon>
        <taxon>Rhabditida</taxon>
        <taxon>Rhabditina</taxon>
        <taxon>Rhabditomorpha</taxon>
        <taxon>Strongyloidea</taxon>
        <taxon>Ancylostomatidae</taxon>
        <taxon>Ancylostomatinae</taxon>
        <taxon>Ancylostoma</taxon>
    </lineage>
</organism>
<gene>
    <name evidence="2" type="ORF">ANCCAN_24992</name>
</gene>
<dbReference type="InterPro" id="IPR005312">
    <property type="entry name" value="DUF1759"/>
</dbReference>
<name>A0A368FAQ5_ANCCA</name>
<dbReference type="Proteomes" id="UP000252519">
    <property type="component" value="Unassembled WGS sequence"/>
</dbReference>
<evidence type="ECO:0000313" key="3">
    <source>
        <dbReference type="Proteomes" id="UP000252519"/>
    </source>
</evidence>
<dbReference type="AlphaFoldDB" id="A0A368FAQ5"/>
<dbReference type="OrthoDB" id="5920525at2759"/>
<comment type="caution">
    <text evidence="2">The sequence shown here is derived from an EMBL/GenBank/DDBJ whole genome shotgun (WGS) entry which is preliminary data.</text>
</comment>
<dbReference type="Pfam" id="PF03564">
    <property type="entry name" value="DUF1759"/>
    <property type="match status" value="1"/>
</dbReference>
<sequence length="310" mass="35416">MIQNLITHIRNKEETILTNYASYTSKIESLKSEDPDKGQEVESEFDSYWETKQGDNVIDNSIQLRRRLELRLVELECQEQAAKIDISSGRSICSAYTLSNLDQPSTSISQAILTQAIKNETTTATDQPRVSNIQEQGPLNDNPTASSTVVAPTQTQMLRHIYGHELRIPEFHGNPEEFESFWELFEELVHKQPYSNLEKLSILLGSCKGDAERALRMIPRNGNSYPLAVLQLKSQFQDERRNKTILLRKLQNLPKAGDDPRQLQNTYNDILALVAERRRQNEAVDNTEVSKMRLLSENTIPNESGQWQIS</sequence>
<protein>
    <submittedName>
        <fullName evidence="2">Uncharacterized protein</fullName>
    </submittedName>
</protein>
<evidence type="ECO:0000313" key="2">
    <source>
        <dbReference type="EMBL" id="RCN29254.1"/>
    </source>
</evidence>
<dbReference type="STRING" id="29170.A0A368FAQ5"/>